<evidence type="ECO:0000256" key="1">
    <source>
        <dbReference type="ARBA" id="ARBA00005495"/>
    </source>
</evidence>
<accession>A0A423PNW3</accession>
<dbReference type="InterPro" id="IPR006913">
    <property type="entry name" value="CENP-V/GFA"/>
</dbReference>
<keyword evidence="3" id="KW-0862">Zinc</keyword>
<keyword evidence="7" id="KW-1185">Reference proteome</keyword>
<evidence type="ECO:0000259" key="5">
    <source>
        <dbReference type="PROSITE" id="PS51891"/>
    </source>
</evidence>
<dbReference type="EMBL" id="AYKH01000014">
    <property type="protein sequence ID" value="ROO27252.1"/>
    <property type="molecule type" value="Genomic_DNA"/>
</dbReference>
<evidence type="ECO:0000256" key="2">
    <source>
        <dbReference type="ARBA" id="ARBA00022723"/>
    </source>
</evidence>
<dbReference type="Proteomes" id="UP000283993">
    <property type="component" value="Unassembled WGS sequence"/>
</dbReference>
<dbReference type="Pfam" id="PF04828">
    <property type="entry name" value="GFA"/>
    <property type="match status" value="1"/>
</dbReference>
<dbReference type="AlphaFoldDB" id="A0A423PNW3"/>
<protein>
    <recommendedName>
        <fullName evidence="5">CENP-V/GFA domain-containing protein</fullName>
    </recommendedName>
</protein>
<dbReference type="PROSITE" id="PS51891">
    <property type="entry name" value="CENP_V_GFA"/>
    <property type="match status" value="1"/>
</dbReference>
<sequence>MSQTYDISCDCGHVKMTVRGEPKLSLYCHCGSCRELYAADVLGLTGWDEENVDLPDDSKLFHHKTDGKEMHRYGCPKCGMTMYGRHKPGIPVIRHNVFRKNNGGKLPSELAPALHLFYGERVLDIDDDLDKCEDGSAVGL</sequence>
<evidence type="ECO:0000256" key="4">
    <source>
        <dbReference type="ARBA" id="ARBA00023239"/>
    </source>
</evidence>
<gene>
    <name evidence="6" type="ORF">SAOR_08785</name>
</gene>
<evidence type="ECO:0000313" key="7">
    <source>
        <dbReference type="Proteomes" id="UP000283993"/>
    </source>
</evidence>
<dbReference type="InterPro" id="IPR011057">
    <property type="entry name" value="Mss4-like_sf"/>
</dbReference>
<evidence type="ECO:0000256" key="3">
    <source>
        <dbReference type="ARBA" id="ARBA00022833"/>
    </source>
</evidence>
<feature type="domain" description="CENP-V/GFA" evidence="5">
    <location>
        <begin position="5"/>
        <end position="119"/>
    </location>
</feature>
<name>A0A423PNW3_9GAMM</name>
<dbReference type="PANTHER" id="PTHR33337">
    <property type="entry name" value="GFA DOMAIN-CONTAINING PROTEIN"/>
    <property type="match status" value="1"/>
</dbReference>
<dbReference type="SUPFAM" id="SSF51316">
    <property type="entry name" value="Mss4-like"/>
    <property type="match status" value="1"/>
</dbReference>
<keyword evidence="4" id="KW-0456">Lyase</keyword>
<dbReference type="GO" id="GO:0046872">
    <property type="term" value="F:metal ion binding"/>
    <property type="evidence" value="ECO:0007669"/>
    <property type="project" value="UniProtKB-KW"/>
</dbReference>
<keyword evidence="2" id="KW-0479">Metal-binding</keyword>
<dbReference type="PANTHER" id="PTHR33337:SF40">
    <property type="entry name" value="CENP-V_GFA DOMAIN-CONTAINING PROTEIN-RELATED"/>
    <property type="match status" value="1"/>
</dbReference>
<evidence type="ECO:0000313" key="6">
    <source>
        <dbReference type="EMBL" id="ROO27252.1"/>
    </source>
</evidence>
<dbReference type="Gene3D" id="3.90.1590.10">
    <property type="entry name" value="glutathione-dependent formaldehyde- activating enzyme (gfa)"/>
    <property type="match status" value="1"/>
</dbReference>
<comment type="similarity">
    <text evidence="1">Belongs to the Gfa family.</text>
</comment>
<dbReference type="GO" id="GO:0016846">
    <property type="term" value="F:carbon-sulfur lyase activity"/>
    <property type="evidence" value="ECO:0007669"/>
    <property type="project" value="InterPro"/>
</dbReference>
<comment type="caution">
    <text evidence="6">The sequence shown here is derived from an EMBL/GenBank/DDBJ whole genome shotgun (WGS) entry which is preliminary data.</text>
</comment>
<reference evidence="6 7" key="1">
    <citation type="submission" date="2013-10" db="EMBL/GenBank/DDBJ databases">
        <title>Salinisphaera orenii MK-B5 Genome Sequencing.</title>
        <authorList>
            <person name="Lai Q."/>
            <person name="Li C."/>
            <person name="Shao Z."/>
        </authorList>
    </citation>
    <scope>NUCLEOTIDE SEQUENCE [LARGE SCALE GENOMIC DNA]</scope>
    <source>
        <strain evidence="6 7">MK-B5</strain>
    </source>
</reference>
<proteinExistence type="inferred from homology"/>
<organism evidence="6 7">
    <name type="scientific">Salinisphaera orenii MK-B5</name>
    <dbReference type="NCBI Taxonomy" id="856730"/>
    <lineage>
        <taxon>Bacteria</taxon>
        <taxon>Pseudomonadati</taxon>
        <taxon>Pseudomonadota</taxon>
        <taxon>Gammaproteobacteria</taxon>
        <taxon>Salinisphaerales</taxon>
        <taxon>Salinisphaeraceae</taxon>
        <taxon>Salinisphaera</taxon>
    </lineage>
</organism>
<dbReference type="RefSeq" id="WP_123589422.1">
    <property type="nucleotide sequence ID" value="NZ_AYKH01000014.1"/>
</dbReference>